<dbReference type="SUPFAM" id="SSF159888">
    <property type="entry name" value="YdhG-like"/>
    <property type="match status" value="1"/>
</dbReference>
<dbReference type="Gene3D" id="3.90.1150.200">
    <property type="match status" value="1"/>
</dbReference>
<keyword evidence="3" id="KW-1185">Reference proteome</keyword>
<dbReference type="InterPro" id="IPR014922">
    <property type="entry name" value="YdhG-like"/>
</dbReference>
<evidence type="ECO:0000313" key="3">
    <source>
        <dbReference type="Proteomes" id="UP000514509"/>
    </source>
</evidence>
<dbReference type="KEGG" id="add:HUW48_13630"/>
<dbReference type="RefSeq" id="WP_182416197.1">
    <property type="nucleotide sequence ID" value="NZ_CP055153.1"/>
</dbReference>
<gene>
    <name evidence="2" type="ORF">HUW48_13630</name>
</gene>
<reference evidence="2 3" key="1">
    <citation type="submission" date="2020-06" db="EMBL/GenBank/DDBJ databases">
        <authorList>
            <person name="Hwang Y.J."/>
        </authorList>
    </citation>
    <scope>NUCLEOTIDE SEQUENCE [LARGE SCALE GENOMIC DNA]</scope>
    <source>
        <strain evidence="2 3">KUDC8001</strain>
    </source>
</reference>
<dbReference type="Pfam" id="PF08818">
    <property type="entry name" value="DUF1801"/>
    <property type="match status" value="1"/>
</dbReference>
<proteinExistence type="predicted"/>
<evidence type="ECO:0000259" key="1">
    <source>
        <dbReference type="Pfam" id="PF08818"/>
    </source>
</evidence>
<name>A0A7L7L885_9BACT</name>
<dbReference type="AlphaFoldDB" id="A0A7L7L885"/>
<accession>A0A7L7L885</accession>
<protein>
    <submittedName>
        <fullName evidence="2">DUF1801 domain-containing protein</fullName>
    </submittedName>
</protein>
<dbReference type="Proteomes" id="UP000514509">
    <property type="component" value="Chromosome"/>
</dbReference>
<sequence length="120" mass="14188">MKDKTPLNQTEKVNEYMQNLEHPLKAEMEAIRAIILGANNQIKERIKWNAPSFFYKEDLVTFNPRTPKHVHLVFHHPSIVNIHSKLLEGDYKDRRMAYFINMEAVEAERLELQSIMNQLV</sequence>
<reference evidence="2 3" key="2">
    <citation type="submission" date="2020-08" db="EMBL/GenBank/DDBJ databases">
        <title>Adhaeribacter dokdonensis sp. nov., isolated from the rhizosphere of Elymus tsukushiensis, a plant native to the Dokdo Islands, Republic of Korea.</title>
        <authorList>
            <person name="Ghim S.Y."/>
        </authorList>
    </citation>
    <scope>NUCLEOTIDE SEQUENCE [LARGE SCALE GENOMIC DNA]</scope>
    <source>
        <strain evidence="2 3">KUDC8001</strain>
    </source>
</reference>
<feature type="domain" description="YdhG-like" evidence="1">
    <location>
        <begin position="25"/>
        <end position="111"/>
    </location>
</feature>
<organism evidence="2 3">
    <name type="scientific">Adhaeribacter radiodurans</name>
    <dbReference type="NCBI Taxonomy" id="2745197"/>
    <lineage>
        <taxon>Bacteria</taxon>
        <taxon>Pseudomonadati</taxon>
        <taxon>Bacteroidota</taxon>
        <taxon>Cytophagia</taxon>
        <taxon>Cytophagales</taxon>
        <taxon>Hymenobacteraceae</taxon>
        <taxon>Adhaeribacter</taxon>
    </lineage>
</organism>
<evidence type="ECO:0000313" key="2">
    <source>
        <dbReference type="EMBL" id="QMU29017.1"/>
    </source>
</evidence>
<dbReference type="EMBL" id="CP055153">
    <property type="protein sequence ID" value="QMU29017.1"/>
    <property type="molecule type" value="Genomic_DNA"/>
</dbReference>